<gene>
    <name evidence="1" type="ORF">ACFQZW_09475</name>
</gene>
<evidence type="ECO:0008006" key="3">
    <source>
        <dbReference type="Google" id="ProtNLM"/>
    </source>
</evidence>
<dbReference type="Gene3D" id="3.40.50.150">
    <property type="entry name" value="Vaccinia Virus protein VP39"/>
    <property type="match status" value="1"/>
</dbReference>
<evidence type="ECO:0000313" key="2">
    <source>
        <dbReference type="Proteomes" id="UP001597032"/>
    </source>
</evidence>
<dbReference type="RefSeq" id="WP_298262979.1">
    <property type="nucleotide sequence ID" value="NZ_JBHTIC010000008.1"/>
</dbReference>
<evidence type="ECO:0000313" key="1">
    <source>
        <dbReference type="EMBL" id="MFD0762310.1"/>
    </source>
</evidence>
<protein>
    <recommendedName>
        <fullName evidence="3">PRMT5 arginine-N-methyltransferase domain-containing protein</fullName>
    </recommendedName>
</protein>
<dbReference type="Proteomes" id="UP001597032">
    <property type="component" value="Unassembled WGS sequence"/>
</dbReference>
<sequence length="338" mass="39018">MNLKKELINITAEYFEATINFEKLTEASKKYKKLLNDLSNIEIDNEIGRQDIELENGKALGTFWAASCIDDMVRTKKFIKGIDEAIQEKIKKNKSLHILYAGTGPFASLMLPIILRYSSHNIKYTLLEINPLSFKILSSIIQKLGLETYNIQLVNEDATKYKVDTSIPDIIVSETMQNGLDKEQQVVIFYNLMSQAKLDTIFIPEKIELFIGLKESKIPAEKLQYKHFHKQHKVFELSKNTLSFKKWNSNNSINKLTFPQIQTILKKNTLKKFNQVVLITEISIFNNKKISFNESGLTIPKYLSNINHNITNSLIINSQYIINPEPRLKFEINPQKLN</sequence>
<name>A0ABW2ZBC6_9FLAO</name>
<dbReference type="EMBL" id="JBHTIC010000008">
    <property type="protein sequence ID" value="MFD0762310.1"/>
    <property type="molecule type" value="Genomic_DNA"/>
</dbReference>
<keyword evidence="2" id="KW-1185">Reference proteome</keyword>
<proteinExistence type="predicted"/>
<reference evidence="2" key="1">
    <citation type="journal article" date="2019" name="Int. J. Syst. Evol. Microbiol.">
        <title>The Global Catalogue of Microorganisms (GCM) 10K type strain sequencing project: providing services to taxonomists for standard genome sequencing and annotation.</title>
        <authorList>
            <consortium name="The Broad Institute Genomics Platform"/>
            <consortium name="The Broad Institute Genome Sequencing Center for Infectious Disease"/>
            <person name="Wu L."/>
            <person name="Ma J."/>
        </authorList>
    </citation>
    <scope>NUCLEOTIDE SEQUENCE [LARGE SCALE GENOMIC DNA]</scope>
    <source>
        <strain evidence="2">CCUG 60022</strain>
    </source>
</reference>
<organism evidence="1 2">
    <name type="scientific">Lutibacter aestuarii</name>
    <dbReference type="NCBI Taxonomy" id="861111"/>
    <lineage>
        <taxon>Bacteria</taxon>
        <taxon>Pseudomonadati</taxon>
        <taxon>Bacteroidota</taxon>
        <taxon>Flavobacteriia</taxon>
        <taxon>Flavobacteriales</taxon>
        <taxon>Flavobacteriaceae</taxon>
        <taxon>Lutibacter</taxon>
    </lineage>
</organism>
<accession>A0ABW2ZBC6</accession>
<dbReference type="SUPFAM" id="SSF53335">
    <property type="entry name" value="S-adenosyl-L-methionine-dependent methyltransferases"/>
    <property type="match status" value="1"/>
</dbReference>
<comment type="caution">
    <text evidence="1">The sequence shown here is derived from an EMBL/GenBank/DDBJ whole genome shotgun (WGS) entry which is preliminary data.</text>
</comment>
<dbReference type="InterPro" id="IPR029063">
    <property type="entry name" value="SAM-dependent_MTases_sf"/>
</dbReference>